<feature type="transmembrane region" description="Helical" evidence="6">
    <location>
        <begin position="108"/>
        <end position="129"/>
    </location>
</feature>
<evidence type="ECO:0000256" key="3">
    <source>
        <dbReference type="ARBA" id="ARBA00022692"/>
    </source>
</evidence>
<keyword evidence="5 6" id="KW-0472">Membrane</keyword>
<feature type="transmembrane region" description="Helical" evidence="6">
    <location>
        <begin position="321"/>
        <end position="342"/>
    </location>
</feature>
<feature type="transmembrane region" description="Helical" evidence="6">
    <location>
        <begin position="41"/>
        <end position="68"/>
    </location>
</feature>
<proteinExistence type="predicted"/>
<keyword evidence="4 6" id="KW-1133">Transmembrane helix</keyword>
<feature type="transmembrane region" description="Helical" evidence="6">
    <location>
        <begin position="80"/>
        <end position="102"/>
    </location>
</feature>
<protein>
    <submittedName>
        <fullName evidence="7">Uncharacterized protein</fullName>
    </submittedName>
</protein>
<dbReference type="InterPro" id="IPR013936">
    <property type="entry name" value="CRT-like"/>
</dbReference>
<sequence>MNTKIFYTKTFLYFFVVLVCDIIQSVDLPFWFNSLNNQNGAAYFIILLAATMYTMIYGIIFFIIKFVFNKKTPAILPNFKILFVLGFVYALMGILIAYSSPIYRTSPLMMIIISNSSIFFSIIATKLLIERKKYIDYCAIKPCVSLIIVIIAIIFPIVGSVINRPETNIKSDFFVWLIISFIGFALGALYNVLQEKYLNEYNYFYIGSDLVNYIFMLFWSSFFMLLTVLMLFWVDIIPYFGMTNGIYNFLNNQFNMIQCFVRISCNYKNTIYGLILIISYTVSNFMITALNKDSANFAVYITLLQTPAASMIFIVSGFGTAVIPLWSSICSFVFLMIGLAIWKHWEITEIGKNYTLFNNKNIWI</sequence>
<feature type="transmembrane region" description="Helical" evidence="6">
    <location>
        <begin position="141"/>
        <end position="162"/>
    </location>
</feature>
<dbReference type="PANTHER" id="PTHR31326:SF1">
    <property type="entry name" value="PROTEIN CLT2, CHLOROPLASTIC"/>
    <property type="match status" value="1"/>
</dbReference>
<name>A0A6N1NWB0_9VIRU</name>
<feature type="transmembrane region" description="Helical" evidence="6">
    <location>
        <begin position="174"/>
        <end position="193"/>
    </location>
</feature>
<dbReference type="EMBL" id="MF405918">
    <property type="protein sequence ID" value="QKU33861.1"/>
    <property type="molecule type" value="Genomic_DNA"/>
</dbReference>
<evidence type="ECO:0000256" key="4">
    <source>
        <dbReference type="ARBA" id="ARBA00022989"/>
    </source>
</evidence>
<keyword evidence="2" id="KW-0813">Transport</keyword>
<dbReference type="GeneID" id="80517160"/>
<evidence type="ECO:0000313" key="7">
    <source>
        <dbReference type="EMBL" id="QKU33861.1"/>
    </source>
</evidence>
<dbReference type="GO" id="GO:0016020">
    <property type="term" value="C:membrane"/>
    <property type="evidence" value="ECO:0007669"/>
    <property type="project" value="UniProtKB-SubCell"/>
</dbReference>
<dbReference type="KEGG" id="vg:80517160"/>
<accession>A0A6N1NWB0</accession>
<reference evidence="7" key="2">
    <citation type="journal article" date="2018" name="Nat. Commun.">
        <title>Tailed giant Tupanvirus possesses the most complete translational apparatus of the known virosphere.</title>
        <authorList>
            <person name="Abrahao J."/>
            <person name="Silva L."/>
            <person name="Silva L.S."/>
            <person name="Khalil J.Y.B."/>
            <person name="Rodrigues R."/>
            <person name="Arantes T."/>
            <person name="Assis F."/>
            <person name="Boratto P."/>
            <person name="Andrade M."/>
            <person name="Kroon E.G."/>
            <person name="Ribeiro B."/>
            <person name="Bergier I."/>
            <person name="Seligmann H."/>
            <person name="Ghigo E."/>
            <person name="Colson P."/>
            <person name="Levasseur A."/>
            <person name="Kroemer G."/>
            <person name="Raoult D."/>
            <person name="La Scola B."/>
        </authorList>
    </citation>
    <scope>NUCLEOTIDE SEQUENCE [LARGE SCALE GENOMIC DNA]</scope>
    <source>
        <strain evidence="7">Deep ocean</strain>
    </source>
</reference>
<evidence type="ECO:0000256" key="6">
    <source>
        <dbReference type="SAM" id="Phobius"/>
    </source>
</evidence>
<evidence type="ECO:0000256" key="1">
    <source>
        <dbReference type="ARBA" id="ARBA00004141"/>
    </source>
</evidence>
<keyword evidence="3 6" id="KW-0812">Transmembrane</keyword>
<comment type="subcellular location">
    <subcellularLocation>
        <location evidence="1">Membrane</location>
        <topology evidence="1">Multi-pass membrane protein</topology>
    </subcellularLocation>
</comment>
<reference evidence="7" key="1">
    <citation type="submission" date="2017-06" db="EMBL/GenBank/DDBJ databases">
        <authorList>
            <person name="Assis F.L."/>
            <person name="Abrahao J.S."/>
            <person name="Silva L."/>
            <person name="Khalil J.B."/>
            <person name="Rodrigues R."/>
            <person name="Silva L.S."/>
            <person name="Boratto P."/>
            <person name="Andrade M."/>
            <person name="Kroon E.G."/>
            <person name="Ribeiro B."/>
            <person name="Bergier I."/>
            <person name="Seligmann H."/>
            <person name="Ghigo E."/>
            <person name="Colson P."/>
            <person name="Levasseur A."/>
            <person name="Raoult D."/>
            <person name="Scola B.L."/>
        </authorList>
    </citation>
    <scope>NUCLEOTIDE SEQUENCE</scope>
    <source>
        <strain evidence="7">Deep ocean</strain>
    </source>
</reference>
<dbReference type="PANTHER" id="PTHR31326">
    <property type="entry name" value="PROTEIN CLT2, CHLOROPLASTIC"/>
    <property type="match status" value="1"/>
</dbReference>
<feature type="transmembrane region" description="Helical" evidence="6">
    <location>
        <begin position="271"/>
        <end position="290"/>
    </location>
</feature>
<organism evidence="7">
    <name type="scientific">Tupanvirus deep ocean</name>
    <dbReference type="NCBI Taxonomy" id="2126984"/>
    <lineage>
        <taxon>Viruses</taxon>
        <taxon>Varidnaviria</taxon>
        <taxon>Bamfordvirae</taxon>
        <taxon>Nucleocytoviricota</taxon>
        <taxon>Megaviricetes</taxon>
        <taxon>Imitervirales</taxon>
        <taxon>Mimiviridae</taxon>
        <taxon>Megamimivirinae</taxon>
        <taxon>Tupanvirus</taxon>
        <taxon>Tupanvirus altamarinense</taxon>
    </lineage>
</organism>
<evidence type="ECO:0000256" key="5">
    <source>
        <dbReference type="ARBA" id="ARBA00023136"/>
    </source>
</evidence>
<evidence type="ECO:0000256" key="2">
    <source>
        <dbReference type="ARBA" id="ARBA00022448"/>
    </source>
</evidence>
<dbReference type="RefSeq" id="YP_010780469.1">
    <property type="nucleotide sequence ID" value="NC_075038.1"/>
</dbReference>